<dbReference type="InterPro" id="IPR001451">
    <property type="entry name" value="Hexapep"/>
</dbReference>
<gene>
    <name evidence="7" type="ORF">ENX03_10165</name>
</gene>
<accession>A0A7C3QT58</accession>
<evidence type="ECO:0000256" key="4">
    <source>
        <dbReference type="ARBA" id="ARBA00023098"/>
    </source>
</evidence>
<dbReference type="EMBL" id="DTMM01000216">
    <property type="protein sequence ID" value="HFT94270.1"/>
    <property type="molecule type" value="Genomic_DNA"/>
</dbReference>
<comment type="caution">
    <text evidence="7">The sequence shown here is derived from an EMBL/GenBank/DDBJ whole genome shotgun (WGS) entry which is preliminary data.</text>
</comment>
<dbReference type="PANTHER" id="PTHR43480">
    <property type="entry name" value="ACYL-[ACYL-CARRIER-PROTEIN]--UDP-N-ACETYLGLUCOSAMINE O-ACYLTRANSFERASE"/>
    <property type="match status" value="1"/>
</dbReference>
<feature type="domain" description="UDP N-acetylglucosamine O-acyltransferase C-terminal" evidence="6">
    <location>
        <begin position="177"/>
        <end position="256"/>
    </location>
</feature>
<dbReference type="InterPro" id="IPR037157">
    <property type="entry name" value="Acetyltransf_C_sf"/>
</dbReference>
<reference evidence="7" key="1">
    <citation type="journal article" date="2020" name="mSystems">
        <title>Genome- and Community-Level Interaction Insights into Carbon Utilization and Element Cycling Functions of Hydrothermarchaeota in Hydrothermal Sediment.</title>
        <authorList>
            <person name="Zhou Z."/>
            <person name="Liu Y."/>
            <person name="Xu W."/>
            <person name="Pan J."/>
            <person name="Luo Z.H."/>
            <person name="Li M."/>
        </authorList>
    </citation>
    <scope>NUCLEOTIDE SEQUENCE [LARGE SCALE GENOMIC DNA]</scope>
    <source>
        <strain evidence="7">SpSt-902</strain>
    </source>
</reference>
<evidence type="ECO:0000259" key="6">
    <source>
        <dbReference type="Pfam" id="PF13720"/>
    </source>
</evidence>
<dbReference type="PIRSF" id="PIRSF000456">
    <property type="entry name" value="UDP-GlcNAc_acltr"/>
    <property type="match status" value="1"/>
</dbReference>
<proteinExistence type="predicted"/>
<dbReference type="Pfam" id="PF13720">
    <property type="entry name" value="Acetyltransf_11"/>
    <property type="match status" value="1"/>
</dbReference>
<evidence type="ECO:0000256" key="5">
    <source>
        <dbReference type="ARBA" id="ARBA00023315"/>
    </source>
</evidence>
<dbReference type="NCBIfam" id="TIGR01852">
    <property type="entry name" value="lipid_A_lpxA"/>
    <property type="match status" value="1"/>
</dbReference>
<dbReference type="InterPro" id="IPR029098">
    <property type="entry name" value="Acetyltransf_C"/>
</dbReference>
<dbReference type="GO" id="GO:0008780">
    <property type="term" value="F:acyl-[acyl-carrier-protein]-UDP-N-acetylglucosamine O-acyltransferase activity"/>
    <property type="evidence" value="ECO:0007669"/>
    <property type="project" value="UniProtKB-EC"/>
</dbReference>
<dbReference type="InterPro" id="IPR011004">
    <property type="entry name" value="Trimer_LpxA-like_sf"/>
</dbReference>
<protein>
    <submittedName>
        <fullName evidence="7">Acyl-ACP--UDP-N-acetylglucosamine O-acyltransferase</fullName>
        <ecNumber evidence="7">2.3.1.129</ecNumber>
    </submittedName>
</protein>
<dbReference type="CDD" id="cd03351">
    <property type="entry name" value="LbH_UDP-GlcNAc_AT"/>
    <property type="match status" value="1"/>
</dbReference>
<dbReference type="InterPro" id="IPR010137">
    <property type="entry name" value="Lipid_A_LpxA"/>
</dbReference>
<organism evidence="7">
    <name type="scientific">Leptospirillum ferriphilum</name>
    <dbReference type="NCBI Taxonomy" id="178606"/>
    <lineage>
        <taxon>Bacteria</taxon>
        <taxon>Pseudomonadati</taxon>
        <taxon>Nitrospirota</taxon>
        <taxon>Nitrospiria</taxon>
        <taxon>Nitrospirales</taxon>
        <taxon>Nitrospiraceae</taxon>
        <taxon>Leptospirillum</taxon>
    </lineage>
</organism>
<keyword evidence="5 7" id="KW-0012">Acyltransferase</keyword>
<keyword evidence="4" id="KW-0443">Lipid metabolism</keyword>
<evidence type="ECO:0000256" key="1">
    <source>
        <dbReference type="ARBA" id="ARBA00022516"/>
    </source>
</evidence>
<keyword evidence="1" id="KW-0444">Lipid biosynthesis</keyword>
<dbReference type="GO" id="GO:0016020">
    <property type="term" value="C:membrane"/>
    <property type="evidence" value="ECO:0007669"/>
    <property type="project" value="GOC"/>
</dbReference>
<dbReference type="EC" id="2.3.1.129" evidence="7"/>
<dbReference type="Pfam" id="PF00132">
    <property type="entry name" value="Hexapep"/>
    <property type="match status" value="2"/>
</dbReference>
<keyword evidence="3 7" id="KW-0808">Transferase</keyword>
<name>A0A7C3QT58_9BACT</name>
<evidence type="ECO:0000256" key="3">
    <source>
        <dbReference type="ARBA" id="ARBA00022679"/>
    </source>
</evidence>
<evidence type="ECO:0000256" key="2">
    <source>
        <dbReference type="ARBA" id="ARBA00022556"/>
    </source>
</evidence>
<evidence type="ECO:0000313" key="7">
    <source>
        <dbReference type="EMBL" id="HFT94270.1"/>
    </source>
</evidence>
<dbReference type="SUPFAM" id="SSF51161">
    <property type="entry name" value="Trimeric LpxA-like enzymes"/>
    <property type="match status" value="1"/>
</dbReference>
<keyword evidence="2" id="KW-0441">Lipid A biosynthesis</keyword>
<dbReference type="Gene3D" id="2.160.10.10">
    <property type="entry name" value="Hexapeptide repeat proteins"/>
    <property type="match status" value="1"/>
</dbReference>
<dbReference type="PANTHER" id="PTHR43480:SF1">
    <property type="entry name" value="ACYL-[ACYL-CARRIER-PROTEIN]--UDP-N-ACETYLGLUCOSAMINE O-ACYLTRANSFERASE, MITOCHONDRIAL-RELATED"/>
    <property type="match status" value="1"/>
</dbReference>
<dbReference type="NCBIfam" id="NF003657">
    <property type="entry name" value="PRK05289.1"/>
    <property type="match status" value="1"/>
</dbReference>
<sequence>MGNTLIHPTAIIDPDVELGANVTIGPYCVLRGPSRIGDRTTLFERVSIAPGVSMGKDNRIHMGAVIGHEPQDRAFQGSVTTTRIGDGNEIREYVTIHRATKEGTETRIGDKNLFMAQSHVAHNCQIGNQVIMANGALLAGHVVVEDQVFLSGAVLIHQFVRIGRLALLRGGARTSRDVPPFCIIDGTHTVRTLNRIGLRRAGYTSGEISELRGYFRKIFLLNRSLDRNLVSQIASDSPELVRELARFILESKRGVCHSRLFIDKNAGSEYD</sequence>
<dbReference type="AlphaFoldDB" id="A0A7C3QT58"/>
<dbReference type="GO" id="GO:0009245">
    <property type="term" value="P:lipid A biosynthetic process"/>
    <property type="evidence" value="ECO:0007669"/>
    <property type="project" value="UniProtKB-KW"/>
</dbReference>
<dbReference type="Gene3D" id="1.20.1180.10">
    <property type="entry name" value="Udp N-acetylglucosamine O-acyltransferase, C-terminal domain"/>
    <property type="match status" value="1"/>
</dbReference>